<reference evidence="1" key="1">
    <citation type="submission" date="2018-05" db="EMBL/GenBank/DDBJ databases">
        <authorList>
            <person name="Lanie J.A."/>
            <person name="Ng W.-L."/>
            <person name="Kazmierczak K.M."/>
            <person name="Andrzejewski T.M."/>
            <person name="Davidsen T.M."/>
            <person name="Wayne K.J."/>
            <person name="Tettelin H."/>
            <person name="Glass J.I."/>
            <person name="Rusch D."/>
            <person name="Podicherti R."/>
            <person name="Tsui H.-C.T."/>
            <person name="Winkler M.E."/>
        </authorList>
    </citation>
    <scope>NUCLEOTIDE SEQUENCE</scope>
</reference>
<evidence type="ECO:0000313" key="1">
    <source>
        <dbReference type="EMBL" id="SVD56978.1"/>
    </source>
</evidence>
<proteinExistence type="predicted"/>
<dbReference type="PANTHER" id="PTHR43445:SF3">
    <property type="entry name" value="UDP-N-ACETYLMURAMATE--L-ALANINE LIGASE"/>
    <property type="match status" value="1"/>
</dbReference>
<dbReference type="EMBL" id="UINC01159083">
    <property type="protein sequence ID" value="SVD56978.1"/>
    <property type="molecule type" value="Genomic_DNA"/>
</dbReference>
<gene>
    <name evidence="1" type="ORF">METZ01_LOCUS409832</name>
</gene>
<name>A0A382WFT4_9ZZZZ</name>
<dbReference type="InterPro" id="IPR036615">
    <property type="entry name" value="Mur_ligase_C_dom_sf"/>
</dbReference>
<sequence length="107" mass="11171">LSSLFKEFCTCFGDADVVIVADVFSAGENPIEGIDRDALALGIRSASCHDVHSLADPADLAEMIAEFTTMGDMVVCLGAGNITRWANQLPAMLDGLPLQADAVGRSG</sequence>
<dbReference type="AlphaFoldDB" id="A0A382WFT4"/>
<evidence type="ECO:0008006" key="2">
    <source>
        <dbReference type="Google" id="ProtNLM"/>
    </source>
</evidence>
<accession>A0A382WFT4</accession>
<feature type="non-terminal residue" evidence="1">
    <location>
        <position position="1"/>
    </location>
</feature>
<organism evidence="1">
    <name type="scientific">marine metagenome</name>
    <dbReference type="NCBI Taxonomy" id="408172"/>
    <lineage>
        <taxon>unclassified sequences</taxon>
        <taxon>metagenomes</taxon>
        <taxon>ecological metagenomes</taxon>
    </lineage>
</organism>
<dbReference type="SUPFAM" id="SSF53244">
    <property type="entry name" value="MurD-like peptide ligases, peptide-binding domain"/>
    <property type="match status" value="1"/>
</dbReference>
<dbReference type="PANTHER" id="PTHR43445">
    <property type="entry name" value="UDP-N-ACETYLMURAMATE--L-ALANINE LIGASE-RELATED"/>
    <property type="match status" value="1"/>
</dbReference>
<dbReference type="GO" id="GO:0016881">
    <property type="term" value="F:acid-amino acid ligase activity"/>
    <property type="evidence" value="ECO:0007669"/>
    <property type="project" value="InterPro"/>
</dbReference>
<dbReference type="Gene3D" id="3.90.190.20">
    <property type="entry name" value="Mur ligase, C-terminal domain"/>
    <property type="match status" value="1"/>
</dbReference>
<dbReference type="InterPro" id="IPR050061">
    <property type="entry name" value="MurCDEF_pg_biosynth"/>
</dbReference>
<protein>
    <recommendedName>
        <fullName evidence="2">Mur ligase C-terminal domain-containing protein</fullName>
    </recommendedName>
</protein>